<dbReference type="SUPFAM" id="SSF46785">
    <property type="entry name" value="Winged helix' DNA-binding domain"/>
    <property type="match status" value="1"/>
</dbReference>
<name>A0A7S9KRI8_EPIFF</name>
<evidence type="ECO:0000256" key="3">
    <source>
        <dbReference type="SAM" id="MobiDB-lite"/>
    </source>
</evidence>
<feature type="compositionally biased region" description="Basic and acidic residues" evidence="3">
    <location>
        <begin position="158"/>
        <end position="172"/>
    </location>
</feature>
<feature type="compositionally biased region" description="Polar residues" evidence="3">
    <location>
        <begin position="430"/>
        <end position="444"/>
    </location>
</feature>
<dbReference type="GO" id="GO:0045727">
    <property type="term" value="P:positive regulation of translation"/>
    <property type="evidence" value="ECO:0007669"/>
    <property type="project" value="TreeGrafter"/>
</dbReference>
<dbReference type="PROSITE" id="PS50961">
    <property type="entry name" value="HTH_LA"/>
    <property type="match status" value="1"/>
</dbReference>
<evidence type="ECO:0000313" key="5">
    <source>
        <dbReference type="EMBL" id="QPG99287.1"/>
    </source>
</evidence>
<evidence type="ECO:0000256" key="1">
    <source>
        <dbReference type="ARBA" id="ARBA00022884"/>
    </source>
</evidence>
<evidence type="ECO:0000259" key="4">
    <source>
        <dbReference type="PROSITE" id="PS50961"/>
    </source>
</evidence>
<dbReference type="InterPro" id="IPR006630">
    <property type="entry name" value="La_HTH"/>
</dbReference>
<feature type="compositionally biased region" description="Basic and acidic residues" evidence="3">
    <location>
        <begin position="237"/>
        <end position="261"/>
    </location>
</feature>
<organism evidence="5 6">
    <name type="scientific">Epichloe festucae (strain Fl1)</name>
    <dbReference type="NCBI Taxonomy" id="877507"/>
    <lineage>
        <taxon>Eukaryota</taxon>
        <taxon>Fungi</taxon>
        <taxon>Dikarya</taxon>
        <taxon>Ascomycota</taxon>
        <taxon>Pezizomycotina</taxon>
        <taxon>Sordariomycetes</taxon>
        <taxon>Hypocreomycetidae</taxon>
        <taxon>Hypocreales</taxon>
        <taxon>Clavicipitaceae</taxon>
        <taxon>Epichloe</taxon>
    </lineage>
</organism>
<feature type="domain" description="HTH La-type RNA-binding" evidence="4">
    <location>
        <begin position="564"/>
        <end position="661"/>
    </location>
</feature>
<dbReference type="PANTHER" id="PTHR22792">
    <property type="entry name" value="LUPUS LA PROTEIN-RELATED"/>
    <property type="match status" value="1"/>
</dbReference>
<dbReference type="InterPro" id="IPR036390">
    <property type="entry name" value="WH_DNA-bd_sf"/>
</dbReference>
<feature type="compositionally biased region" description="Polar residues" evidence="3">
    <location>
        <begin position="468"/>
        <end position="492"/>
    </location>
</feature>
<dbReference type="SMART" id="SM00715">
    <property type="entry name" value="LA"/>
    <property type="match status" value="1"/>
</dbReference>
<dbReference type="InterPro" id="IPR045180">
    <property type="entry name" value="La_dom_prot"/>
</dbReference>
<evidence type="ECO:0000256" key="2">
    <source>
        <dbReference type="PROSITE-ProRule" id="PRU00332"/>
    </source>
</evidence>
<feature type="region of interest" description="Disordered" evidence="3">
    <location>
        <begin position="742"/>
        <end position="779"/>
    </location>
</feature>
<feature type="compositionally biased region" description="Polar residues" evidence="3">
    <location>
        <begin position="191"/>
        <end position="201"/>
    </location>
</feature>
<feature type="compositionally biased region" description="Basic and acidic residues" evidence="3">
    <location>
        <begin position="204"/>
        <end position="213"/>
    </location>
</feature>
<evidence type="ECO:0000313" key="6">
    <source>
        <dbReference type="Proteomes" id="UP000594364"/>
    </source>
</evidence>
<feature type="compositionally biased region" description="Polar residues" evidence="3">
    <location>
        <begin position="324"/>
        <end position="334"/>
    </location>
</feature>
<feature type="compositionally biased region" description="Polar residues" evidence="3">
    <location>
        <begin position="388"/>
        <end position="399"/>
    </location>
</feature>
<dbReference type="Pfam" id="PF05383">
    <property type="entry name" value="La"/>
    <property type="match status" value="1"/>
</dbReference>
<sequence length="779" mass="84192">MVSAVNSNSNEMAAASTFSYAQAAKGQGASPSITSPNPASNPQGTASPVVPETPVKLSEGPLGNESRPQPASEKQDVDSNIGSESDLRSETTHDRRSESRRDDDGGRLDRPWRRTDKGTRSSSTATRSVDEQESRRPRKGKKSKGSSDKSNDQPLGAEKTKEVAQETPKVELSEAPIPSVNIWLQRKEQQAKVTPVTTNGVTAHDNEAKKPTKESSAPPPTASKENAPANGVKSNRKTGDSGRSDRNGSRGSRLADKDSKSELPPSVEDAASWPTPEIAIKEDQKKPLVTKPVVAQEKESQDDGSQGKKQKEKWVTYDYVPSVSFETQLPQMRNSKPRGGARGANSGRTAPTSNQPSEKTAAASANANANANSNASKPNESKERTKESSTGSNRTNSLPPASKRASMDASNATKEQKKGALTGSDKTKDATSTPSSQQHQHTNNTRSEGRTERGRGGYRGRGAHHSVNAHSHQHNGANFSNNVSTSGRSQGPYSPPPRQGPHSQGFVPPPQRGGRGRNGAGNNFHRMSLPNGATRLPPIQATFGGSYEYPMHPMSAVPFQQPPQYWDNMVIGVLKNQIEYYFSIENLCKDMYLRKRMDSQGFVNLHFVAAFKRIRELTQDMAMIRAVCETSTEIDFVVGEDDIERLRRRNGWQSFILPMEDRDDFARNNGPSQLTFKNRPFNYGPHINGALPMAFGVPQMGFSPQGDVQFHHFPEGTSSFGQPVNGFVNGHSSTQLSADVPDFSPSGSAALGALGQDSAHTHTPNNTNGTALANGVHAE</sequence>
<feature type="region of interest" description="Disordered" evidence="3">
    <location>
        <begin position="20"/>
        <end position="537"/>
    </location>
</feature>
<dbReference type="CDD" id="cd07323">
    <property type="entry name" value="LAM"/>
    <property type="match status" value="1"/>
</dbReference>
<dbReference type="AlphaFoldDB" id="A0A7S9KRI8"/>
<reference evidence="5 6" key="1">
    <citation type="journal article" date="2018" name="PLoS Genet.">
        <title>Repeat elements organise 3D genome structure and mediate transcription in the filamentous fungus Epichloe festucae.</title>
        <authorList>
            <person name="Winter D.J."/>
            <person name="Ganley A.R.D."/>
            <person name="Young C.A."/>
            <person name="Liachko I."/>
            <person name="Schardl C.L."/>
            <person name="Dupont P.Y."/>
            <person name="Berry D."/>
            <person name="Ram A."/>
            <person name="Scott B."/>
            <person name="Cox M.P."/>
        </authorList>
    </citation>
    <scope>NUCLEOTIDE SEQUENCE [LARGE SCALE GENOMIC DNA]</scope>
    <source>
        <strain evidence="5 6">Fl1</strain>
    </source>
</reference>
<protein>
    <recommendedName>
        <fullName evidence="4">HTH La-type RNA-binding domain-containing protein</fullName>
    </recommendedName>
</protein>
<proteinExistence type="predicted"/>
<gene>
    <name evidence="5" type="ORF">C2857_001379</name>
</gene>
<dbReference type="Proteomes" id="UP000594364">
    <property type="component" value="Chromosome 3"/>
</dbReference>
<dbReference type="OrthoDB" id="340227at2759"/>
<dbReference type="PANTHER" id="PTHR22792:SF132">
    <property type="entry name" value="LA-RELATED PROTEIN 1"/>
    <property type="match status" value="1"/>
</dbReference>
<keyword evidence="6" id="KW-1185">Reference proteome</keyword>
<dbReference type="GO" id="GO:0003723">
    <property type="term" value="F:RNA binding"/>
    <property type="evidence" value="ECO:0007669"/>
    <property type="project" value="UniProtKB-UniRule"/>
</dbReference>
<dbReference type="GO" id="GO:0010494">
    <property type="term" value="C:cytoplasmic stress granule"/>
    <property type="evidence" value="ECO:0007669"/>
    <property type="project" value="TreeGrafter"/>
</dbReference>
<dbReference type="InterPro" id="IPR036388">
    <property type="entry name" value="WH-like_DNA-bd_sf"/>
</dbReference>
<dbReference type="GO" id="GO:0005829">
    <property type="term" value="C:cytosol"/>
    <property type="evidence" value="ECO:0007669"/>
    <property type="project" value="TreeGrafter"/>
</dbReference>
<accession>A0A7S9KRI8</accession>
<dbReference type="Gene3D" id="1.10.10.10">
    <property type="entry name" value="Winged helix-like DNA-binding domain superfamily/Winged helix DNA-binding domain"/>
    <property type="match status" value="1"/>
</dbReference>
<feature type="compositionally biased region" description="Polar residues" evidence="3">
    <location>
        <begin position="761"/>
        <end position="771"/>
    </location>
</feature>
<feature type="compositionally biased region" description="Low complexity" evidence="3">
    <location>
        <begin position="361"/>
        <end position="376"/>
    </location>
</feature>
<keyword evidence="1 2" id="KW-0694">RNA-binding</keyword>
<feature type="compositionally biased region" description="Polar residues" evidence="3">
    <location>
        <begin position="29"/>
        <end position="46"/>
    </location>
</feature>
<dbReference type="EMBL" id="CP031387">
    <property type="protein sequence ID" value="QPG99287.1"/>
    <property type="molecule type" value="Genomic_DNA"/>
</dbReference>
<feature type="compositionally biased region" description="Polar residues" evidence="3">
    <location>
        <begin position="346"/>
        <end position="358"/>
    </location>
</feature>
<feature type="compositionally biased region" description="Basic and acidic residues" evidence="3">
    <location>
        <begin position="85"/>
        <end position="119"/>
    </location>
</feature>